<dbReference type="Gene3D" id="3.40.50.150">
    <property type="entry name" value="Vaccinia Virus protein VP39"/>
    <property type="match status" value="1"/>
</dbReference>
<dbReference type="InterPro" id="IPR029063">
    <property type="entry name" value="SAM-dependent_MTases_sf"/>
</dbReference>
<organism evidence="2">
    <name type="scientific">marine sediment metagenome</name>
    <dbReference type="NCBI Taxonomy" id="412755"/>
    <lineage>
        <taxon>unclassified sequences</taxon>
        <taxon>metagenomes</taxon>
        <taxon>ecological metagenomes</taxon>
    </lineage>
</organism>
<gene>
    <name evidence="2" type="ORF">LCGC14_2833910</name>
</gene>
<dbReference type="GO" id="GO:0008757">
    <property type="term" value="F:S-adenosylmethionine-dependent methyltransferase activity"/>
    <property type="evidence" value="ECO:0007669"/>
    <property type="project" value="InterPro"/>
</dbReference>
<sequence length="263" mass="29406">MSFQRGRPTARDTQNQYARQARLYAESSLHGRGESLEAVRGLAAATAADTVLDLGTGAGFTAFAVAADARRTIAADLTPEMLVQAQRLARERGLEEKLEWVLAAAERLPFPDNALPVITCRYASHHFHDLPRALRELARVIEPGGRVVLCDVVAPEAPTMVQLMNEWEQTRDPTHVWDYPLSQWGQELLPAAGLEVRDVVRGKNPQLFSEWVHRAGTPPEAVELLIEMFRTASEEARRAFQVRWEGAEIFFSWPNATILATKR</sequence>
<name>A0A0F8YD90_9ZZZZ</name>
<dbReference type="PANTHER" id="PTHR43591">
    <property type="entry name" value="METHYLTRANSFERASE"/>
    <property type="match status" value="1"/>
</dbReference>
<evidence type="ECO:0000259" key="1">
    <source>
        <dbReference type="Pfam" id="PF08241"/>
    </source>
</evidence>
<dbReference type="AlphaFoldDB" id="A0A0F8YD90"/>
<dbReference type="CDD" id="cd02440">
    <property type="entry name" value="AdoMet_MTases"/>
    <property type="match status" value="1"/>
</dbReference>
<feature type="domain" description="Methyltransferase type 11" evidence="1">
    <location>
        <begin position="52"/>
        <end position="149"/>
    </location>
</feature>
<comment type="caution">
    <text evidence="2">The sequence shown here is derived from an EMBL/GenBank/DDBJ whole genome shotgun (WGS) entry which is preliminary data.</text>
</comment>
<reference evidence="2" key="1">
    <citation type="journal article" date="2015" name="Nature">
        <title>Complex archaea that bridge the gap between prokaryotes and eukaryotes.</title>
        <authorList>
            <person name="Spang A."/>
            <person name="Saw J.H."/>
            <person name="Jorgensen S.L."/>
            <person name="Zaremba-Niedzwiedzka K."/>
            <person name="Martijn J."/>
            <person name="Lind A.E."/>
            <person name="van Eijk R."/>
            <person name="Schleper C."/>
            <person name="Guy L."/>
            <person name="Ettema T.J."/>
        </authorList>
    </citation>
    <scope>NUCLEOTIDE SEQUENCE</scope>
</reference>
<protein>
    <recommendedName>
        <fullName evidence="1">Methyltransferase type 11 domain-containing protein</fullName>
    </recommendedName>
</protein>
<evidence type="ECO:0000313" key="2">
    <source>
        <dbReference type="EMBL" id="KKK79397.1"/>
    </source>
</evidence>
<dbReference type="EMBL" id="LAZR01054048">
    <property type="protein sequence ID" value="KKK79397.1"/>
    <property type="molecule type" value="Genomic_DNA"/>
</dbReference>
<dbReference type="PANTHER" id="PTHR43591:SF24">
    <property type="entry name" value="2-METHOXY-6-POLYPRENYL-1,4-BENZOQUINOL METHYLASE, MITOCHONDRIAL"/>
    <property type="match status" value="1"/>
</dbReference>
<dbReference type="SUPFAM" id="SSF53335">
    <property type="entry name" value="S-adenosyl-L-methionine-dependent methyltransferases"/>
    <property type="match status" value="1"/>
</dbReference>
<proteinExistence type="predicted"/>
<dbReference type="Pfam" id="PF08241">
    <property type="entry name" value="Methyltransf_11"/>
    <property type="match status" value="1"/>
</dbReference>
<accession>A0A0F8YD90</accession>
<dbReference type="InterPro" id="IPR013216">
    <property type="entry name" value="Methyltransf_11"/>
</dbReference>